<evidence type="ECO:0000256" key="2">
    <source>
        <dbReference type="ARBA" id="ARBA00009677"/>
    </source>
</evidence>
<comment type="subcellular location">
    <subcellularLocation>
        <location evidence="1 6">Bacterial flagellum basal body</location>
    </subcellularLocation>
</comment>
<dbReference type="AlphaFoldDB" id="A0A1N7NJI6"/>
<keyword evidence="8" id="KW-1185">Reference proteome</keyword>
<comment type="similarity">
    <text evidence="2 6">Belongs to the flagella basal body rod proteins family.</text>
</comment>
<keyword evidence="7" id="KW-0282">Flagellum</keyword>
<gene>
    <name evidence="7" type="ORF">SAMN05421779_105168</name>
</gene>
<evidence type="ECO:0000256" key="6">
    <source>
        <dbReference type="PIRNR" id="PIRNR002889"/>
    </source>
</evidence>
<evidence type="ECO:0000256" key="3">
    <source>
        <dbReference type="ARBA" id="ARBA00014376"/>
    </source>
</evidence>
<organism evidence="7 8">
    <name type="scientific">Insolitispirillum peregrinum</name>
    <dbReference type="NCBI Taxonomy" id="80876"/>
    <lineage>
        <taxon>Bacteria</taxon>
        <taxon>Pseudomonadati</taxon>
        <taxon>Pseudomonadota</taxon>
        <taxon>Alphaproteobacteria</taxon>
        <taxon>Rhodospirillales</taxon>
        <taxon>Novispirillaceae</taxon>
        <taxon>Insolitispirillum</taxon>
    </lineage>
</organism>
<dbReference type="Proteomes" id="UP000185678">
    <property type="component" value="Unassembled WGS sequence"/>
</dbReference>
<dbReference type="RefSeq" id="WP_076401094.1">
    <property type="nucleotide sequence ID" value="NZ_FTOA01000005.1"/>
</dbReference>
<dbReference type="EMBL" id="FTOA01000005">
    <property type="protein sequence ID" value="SIS98516.1"/>
    <property type="molecule type" value="Genomic_DNA"/>
</dbReference>
<keyword evidence="7" id="KW-0969">Cilium</keyword>
<dbReference type="PIRSF" id="PIRSF002889">
    <property type="entry name" value="Rod_FlgB"/>
    <property type="match status" value="1"/>
</dbReference>
<name>A0A1N7NJI6_9PROT</name>
<dbReference type="GO" id="GO:0071973">
    <property type="term" value="P:bacterial-type flagellum-dependent cell motility"/>
    <property type="evidence" value="ECO:0007669"/>
    <property type="project" value="InterPro"/>
</dbReference>
<reference evidence="7 8" key="1">
    <citation type="submission" date="2017-01" db="EMBL/GenBank/DDBJ databases">
        <authorList>
            <person name="Mah S.A."/>
            <person name="Swanson W.J."/>
            <person name="Moy G.W."/>
            <person name="Vacquier V.D."/>
        </authorList>
    </citation>
    <scope>NUCLEOTIDE SEQUENCE [LARGE SCALE GENOMIC DNA]</scope>
    <source>
        <strain evidence="7 8">DSM 11589</strain>
    </source>
</reference>
<evidence type="ECO:0000313" key="7">
    <source>
        <dbReference type="EMBL" id="SIS98516.1"/>
    </source>
</evidence>
<evidence type="ECO:0000256" key="5">
    <source>
        <dbReference type="ARBA" id="ARBA00024934"/>
    </source>
</evidence>
<evidence type="ECO:0000256" key="4">
    <source>
        <dbReference type="ARBA" id="ARBA00023143"/>
    </source>
</evidence>
<dbReference type="STRING" id="80876.SAMN05421779_105168"/>
<proteinExistence type="inferred from homology"/>
<dbReference type="NCBIfam" id="TIGR01396">
    <property type="entry name" value="FlgB"/>
    <property type="match status" value="1"/>
</dbReference>
<comment type="function">
    <text evidence="5 6">Structural component of flagellum, the bacterial motility apparatus. Part of the rod structure of flagellar basal body.</text>
</comment>
<protein>
    <recommendedName>
        <fullName evidence="3 6">Flagellar basal body rod protein FlgB</fullName>
    </recommendedName>
</protein>
<comment type="subunit">
    <text evidence="6">The basal body constitutes a major portion of the flagellar organelle and consists of a number of rings mounted on a central rod.</text>
</comment>
<keyword evidence="4 6" id="KW-0975">Bacterial flagellum</keyword>
<dbReference type="OrthoDB" id="9788334at2"/>
<sequence>MDFKNLALFKMAQTKLDWTAQRQTLLAENVANADTPKYKVKDLRRPDFKKMATDAYSNIPEQAITQPGHVRATLTDTGPFQVDTPRQTYETSIDGNKVVLEEQIEQVSRNKSEYNMALSLIQKNMQMLKTALGRGSA</sequence>
<keyword evidence="7" id="KW-0966">Cell projection</keyword>
<dbReference type="InterPro" id="IPR006300">
    <property type="entry name" value="FlgB"/>
</dbReference>
<evidence type="ECO:0000313" key="8">
    <source>
        <dbReference type="Proteomes" id="UP000185678"/>
    </source>
</evidence>
<accession>A0A1N7NJI6</accession>
<dbReference type="GO" id="GO:0030694">
    <property type="term" value="C:bacterial-type flagellum basal body, rod"/>
    <property type="evidence" value="ECO:0007669"/>
    <property type="project" value="InterPro"/>
</dbReference>
<evidence type="ECO:0000256" key="1">
    <source>
        <dbReference type="ARBA" id="ARBA00004117"/>
    </source>
</evidence>